<protein>
    <submittedName>
        <fullName evidence="6">Substrate-binding domain-containing protein</fullName>
    </submittedName>
</protein>
<evidence type="ECO:0000313" key="7">
    <source>
        <dbReference type="Proteomes" id="UP001209803"/>
    </source>
</evidence>
<dbReference type="SUPFAM" id="SSF53822">
    <property type="entry name" value="Periplasmic binding protein-like I"/>
    <property type="match status" value="1"/>
</dbReference>
<sequence>MKLIAKLVTGVALSAMTMVSAVADDARYAWYASTVHPYFDEVQKGVDKFSEDFGIEVTKRLGQDWTQDNQNENVAAMAAQGFNAFSIFPSDVSGARGLYEELAEQGITIVDFGQATKEPTPAAFYVGTQLKEAAMLATEELIKSMGGKGNIINVLEVPGDNTRLRQEGVEEVVAKYPDVKIIQTVGDLSSIEDSVEKVQNAIAANLGNIDGMIATGYTPTVAIAQLLTEYHENGGERIHFYGIDTDAVVLDAIRAGHIDGTMAQNPFGHGYIPMVLLKKLSEGYKPREGVHAIDAGVVPVTAENIDTFQADISELTKDIIDNLDSTYLTN</sequence>
<comment type="subcellular location">
    <subcellularLocation>
        <location evidence="1">Cell envelope</location>
    </subcellularLocation>
</comment>
<name>A0ABY8F0T4_9HYPH</name>
<proteinExistence type="inferred from homology"/>
<reference evidence="6 7" key="1">
    <citation type="submission" date="2023-03" db="EMBL/GenBank/DDBJ databases">
        <title>Roseibium porphyridii sp. nov. and Roseibium rhodosorbium sp. nov. isolated from marine algae, Porphyridium cruentum and Rhodosorus marinus, respectively.</title>
        <authorList>
            <person name="Lee M.W."/>
            <person name="Choi B.J."/>
            <person name="Lee J.K."/>
            <person name="Choi D.G."/>
            <person name="Baek J.H."/>
            <person name="Bayburt H."/>
            <person name="Kim J.M."/>
            <person name="Han D.M."/>
            <person name="Kim K.H."/>
            <person name="Jeon C.O."/>
        </authorList>
    </citation>
    <scope>NUCLEOTIDE SEQUENCE [LARGE SCALE GENOMIC DNA]</scope>
    <source>
        <strain evidence="6 7">KMA01</strain>
    </source>
</reference>
<accession>A0ABY8F0T4</accession>
<keyword evidence="3 4" id="KW-0732">Signal</keyword>
<evidence type="ECO:0000256" key="3">
    <source>
        <dbReference type="ARBA" id="ARBA00022729"/>
    </source>
</evidence>
<keyword evidence="7" id="KW-1185">Reference proteome</keyword>
<evidence type="ECO:0000313" key="6">
    <source>
        <dbReference type="EMBL" id="WFE88354.1"/>
    </source>
</evidence>
<dbReference type="Pfam" id="PF13407">
    <property type="entry name" value="Peripla_BP_4"/>
    <property type="match status" value="1"/>
</dbReference>
<dbReference type="PANTHER" id="PTHR46847">
    <property type="entry name" value="D-ALLOSE-BINDING PERIPLASMIC PROTEIN-RELATED"/>
    <property type="match status" value="1"/>
</dbReference>
<feature type="chain" id="PRO_5045268949" evidence="4">
    <location>
        <begin position="24"/>
        <end position="330"/>
    </location>
</feature>
<dbReference type="Gene3D" id="3.40.50.2300">
    <property type="match status" value="2"/>
</dbReference>
<evidence type="ECO:0000259" key="5">
    <source>
        <dbReference type="Pfam" id="PF13407"/>
    </source>
</evidence>
<comment type="similarity">
    <text evidence="2">Belongs to the bacterial solute-binding protein 2 family.</text>
</comment>
<dbReference type="RefSeq" id="WP_152502564.1">
    <property type="nucleotide sequence ID" value="NZ_CP120863.1"/>
</dbReference>
<evidence type="ECO:0000256" key="4">
    <source>
        <dbReference type="SAM" id="SignalP"/>
    </source>
</evidence>
<dbReference type="Proteomes" id="UP001209803">
    <property type="component" value="Chromosome"/>
</dbReference>
<gene>
    <name evidence="6" type="ORF">K1718_19605</name>
</gene>
<dbReference type="CDD" id="cd01536">
    <property type="entry name" value="PBP1_ABC_sugar_binding-like"/>
    <property type="match status" value="1"/>
</dbReference>
<dbReference type="PANTHER" id="PTHR46847:SF1">
    <property type="entry name" value="D-ALLOSE-BINDING PERIPLASMIC PROTEIN-RELATED"/>
    <property type="match status" value="1"/>
</dbReference>
<feature type="domain" description="Periplasmic binding protein" evidence="5">
    <location>
        <begin position="33"/>
        <end position="283"/>
    </location>
</feature>
<evidence type="ECO:0000256" key="1">
    <source>
        <dbReference type="ARBA" id="ARBA00004196"/>
    </source>
</evidence>
<evidence type="ECO:0000256" key="2">
    <source>
        <dbReference type="ARBA" id="ARBA00007639"/>
    </source>
</evidence>
<dbReference type="EMBL" id="CP120863">
    <property type="protein sequence ID" value="WFE88354.1"/>
    <property type="molecule type" value="Genomic_DNA"/>
</dbReference>
<dbReference type="InterPro" id="IPR028082">
    <property type="entry name" value="Peripla_BP_I"/>
</dbReference>
<organism evidence="6 7">
    <name type="scientific">Roseibium porphyridii</name>
    <dbReference type="NCBI Taxonomy" id="2866279"/>
    <lineage>
        <taxon>Bacteria</taxon>
        <taxon>Pseudomonadati</taxon>
        <taxon>Pseudomonadota</taxon>
        <taxon>Alphaproteobacteria</taxon>
        <taxon>Hyphomicrobiales</taxon>
        <taxon>Stappiaceae</taxon>
        <taxon>Roseibium</taxon>
    </lineage>
</organism>
<feature type="signal peptide" evidence="4">
    <location>
        <begin position="1"/>
        <end position="23"/>
    </location>
</feature>
<dbReference type="InterPro" id="IPR025997">
    <property type="entry name" value="SBP_2_dom"/>
</dbReference>